<dbReference type="Gene3D" id="2.60.40.1080">
    <property type="match status" value="6"/>
</dbReference>
<feature type="domain" description="BIG2" evidence="2">
    <location>
        <begin position="388"/>
        <end position="456"/>
    </location>
</feature>
<dbReference type="GO" id="GO:0005737">
    <property type="term" value="C:cytoplasm"/>
    <property type="evidence" value="ECO:0007669"/>
    <property type="project" value="TreeGrafter"/>
</dbReference>
<dbReference type="GO" id="GO:0005085">
    <property type="term" value="F:guanyl-nucleotide exchange factor activity"/>
    <property type="evidence" value="ECO:0007669"/>
    <property type="project" value="TreeGrafter"/>
</dbReference>
<protein>
    <recommendedName>
        <fullName evidence="2">BIG2 domain-containing protein</fullName>
    </recommendedName>
</protein>
<dbReference type="PROSITE" id="PS51257">
    <property type="entry name" value="PROKAR_LIPOPROTEIN"/>
    <property type="match status" value="1"/>
</dbReference>
<evidence type="ECO:0000313" key="4">
    <source>
        <dbReference type="Proteomes" id="UP000321306"/>
    </source>
</evidence>
<feature type="domain" description="BIG2" evidence="2">
    <location>
        <begin position="171"/>
        <end position="239"/>
    </location>
</feature>
<dbReference type="InterPro" id="IPR000408">
    <property type="entry name" value="Reg_chr_condens"/>
</dbReference>
<dbReference type="SUPFAM" id="SSF50985">
    <property type="entry name" value="RCC1/BLIP-II"/>
    <property type="match status" value="3"/>
</dbReference>
<feature type="domain" description="BIG2" evidence="2">
    <location>
        <begin position="314"/>
        <end position="384"/>
    </location>
</feature>
<dbReference type="Gene3D" id="2.130.10.30">
    <property type="entry name" value="Regulator of chromosome condensation 1/beta-lactamase-inhibitor protein II"/>
    <property type="match status" value="4"/>
</dbReference>
<dbReference type="AlphaFoldDB" id="A0A511N5D5"/>
<feature type="domain" description="BIG2" evidence="2">
    <location>
        <begin position="25"/>
        <end position="94"/>
    </location>
</feature>
<accession>A0A511N5D5</accession>
<name>A0A511N5D5_DEIC1</name>
<feature type="chain" id="PRO_5021750163" description="BIG2 domain-containing protein" evidence="1">
    <location>
        <begin position="20"/>
        <end position="1162"/>
    </location>
</feature>
<dbReference type="PROSITE" id="PS50012">
    <property type="entry name" value="RCC1_3"/>
    <property type="match status" value="4"/>
</dbReference>
<evidence type="ECO:0000313" key="3">
    <source>
        <dbReference type="EMBL" id="GEM47631.1"/>
    </source>
</evidence>
<dbReference type="InterPro" id="IPR009091">
    <property type="entry name" value="RCC1/BLIP-II"/>
</dbReference>
<feature type="signal peptide" evidence="1">
    <location>
        <begin position="1"/>
        <end position="19"/>
    </location>
</feature>
<dbReference type="PANTHER" id="PTHR45982">
    <property type="entry name" value="REGULATOR OF CHROMOSOME CONDENSATION"/>
    <property type="match status" value="1"/>
</dbReference>
<dbReference type="SUPFAM" id="SSF49373">
    <property type="entry name" value="Invasin/intimin cell-adhesion fragments"/>
    <property type="match status" value="5"/>
</dbReference>
<feature type="domain" description="BIG2" evidence="2">
    <location>
        <begin position="244"/>
        <end position="312"/>
    </location>
</feature>
<dbReference type="Pfam" id="PF02368">
    <property type="entry name" value="Big_2"/>
    <property type="match status" value="6"/>
</dbReference>
<comment type="caution">
    <text evidence="3">The sequence shown here is derived from an EMBL/GenBank/DDBJ whole genome shotgun (WGS) entry which is preliminary data.</text>
</comment>
<reference evidence="3 4" key="1">
    <citation type="submission" date="2019-07" db="EMBL/GenBank/DDBJ databases">
        <title>Whole genome shotgun sequence of Deinococcus cellulosilyticus NBRC 106333.</title>
        <authorList>
            <person name="Hosoyama A."/>
            <person name="Uohara A."/>
            <person name="Ohji S."/>
            <person name="Ichikawa N."/>
        </authorList>
    </citation>
    <scope>NUCLEOTIDE SEQUENCE [LARGE SCALE GENOMIC DNA]</scope>
    <source>
        <strain evidence="3 4">NBRC 106333</strain>
    </source>
</reference>
<organism evidence="3 4">
    <name type="scientific">Deinococcus cellulosilyticus (strain DSM 18568 / NBRC 106333 / KACC 11606 / 5516J-15)</name>
    <dbReference type="NCBI Taxonomy" id="1223518"/>
    <lineage>
        <taxon>Bacteria</taxon>
        <taxon>Thermotogati</taxon>
        <taxon>Deinococcota</taxon>
        <taxon>Deinococci</taxon>
        <taxon>Deinococcales</taxon>
        <taxon>Deinococcaceae</taxon>
        <taxon>Deinococcus</taxon>
    </lineage>
</organism>
<dbReference type="PANTHER" id="PTHR45982:SF1">
    <property type="entry name" value="REGULATOR OF CHROMOSOME CONDENSATION"/>
    <property type="match status" value="1"/>
</dbReference>
<keyword evidence="1" id="KW-0732">Signal</keyword>
<dbReference type="SMART" id="SM00635">
    <property type="entry name" value="BID_2"/>
    <property type="match status" value="6"/>
</dbReference>
<keyword evidence="4" id="KW-1185">Reference proteome</keyword>
<gene>
    <name evidence="3" type="ORF">DC3_32660</name>
</gene>
<proteinExistence type="predicted"/>
<feature type="domain" description="BIG2" evidence="2">
    <location>
        <begin position="96"/>
        <end position="165"/>
    </location>
</feature>
<dbReference type="InterPro" id="IPR051553">
    <property type="entry name" value="Ran_GTPase-activating"/>
</dbReference>
<dbReference type="InterPro" id="IPR008964">
    <property type="entry name" value="Invasin/intimin_cell_adhesion"/>
</dbReference>
<dbReference type="EMBL" id="BJXB01000014">
    <property type="protein sequence ID" value="GEM47631.1"/>
    <property type="molecule type" value="Genomic_DNA"/>
</dbReference>
<evidence type="ECO:0000259" key="2">
    <source>
        <dbReference type="SMART" id="SM00635"/>
    </source>
</evidence>
<dbReference type="PRINTS" id="PR00633">
    <property type="entry name" value="RCCNDNSATION"/>
</dbReference>
<evidence type="ECO:0000256" key="1">
    <source>
        <dbReference type="SAM" id="SignalP"/>
    </source>
</evidence>
<dbReference type="RefSeq" id="WP_186816073.1">
    <property type="nucleotide sequence ID" value="NZ_BJXB01000014.1"/>
</dbReference>
<dbReference type="Pfam" id="PF00415">
    <property type="entry name" value="RCC1"/>
    <property type="match status" value="2"/>
</dbReference>
<dbReference type="Proteomes" id="UP000321306">
    <property type="component" value="Unassembled WGS sequence"/>
</dbReference>
<dbReference type="InterPro" id="IPR003343">
    <property type="entry name" value="Big_2"/>
</dbReference>
<dbReference type="Pfam" id="PF13540">
    <property type="entry name" value="RCC1_2"/>
    <property type="match status" value="2"/>
</dbReference>
<sequence>MMVRPVPFFLLFLVLLFTACNPVTPRPAVKIQPESATVEVGKTFKFTATETATWISSNTTVATIDNSGLATGKAPGKTTLTATTTDGRKATAQLEVKSSITITPPGGQLAPGKTLQLNASESVTWISSNTTVATISATGLVTAKALGKTTITATATATDGRKATVEIEVKAAPDLAITPAGGVLTPNKTLQLTANDTVTWTSSNTTVATVDNTGKVTAKALGKTTITATAADGRKATVEIEVKVAPAITVMGGAIQVGRTSQLVASEPVVGWSSSDTSVATIDNTGLLTGVKVGASFITATTADGRQAILPIEVKTALVITRDDSRTFLYAGDTQQYRASEPVTSWSSSDTSIFTVDATGKVTALREGTATLTAQTAEPKIATVTITVKTRLAISPVSTTLEVGNTRQLNANLPVTWSSNSNAVTVNASGLVTAVAIGQATITATSADGQTATVTLNVISSTFSSAQITAFGHTSCALNAAGEATCWGKNDVGQMGAGFISPAGPPTPVTGNLKFSSLMGTSETFICGLSTTKDIYCWGDGLTTPTIPTGLSAGMNVVSLIDTSNLARTLVCGLNAAGQVICNESYMGLNGMTVTAVAFGAQSILEEDPPHSICVLAPSGTAMCWGSPMSLFPSTPEPVTGNLNFTEIGAGHHHFCGLTTSQKVYCWSGNMTPSPILPDLNFQDLIPTGSGRICAFATNNRAYCWTKNSEPQVVKDANNTEIVFASIIGETGLPCGITATQETYCGGNKVATDVPLTAVSAGNSHVCAIRTDQKVVCWGNNEFEQLGVAARNSSVGGVSLTVPHRNIQDFKAFSLKRKLSCGIGLDDRGYCWGESPVQGLPTAVPENKSVISIAAGFVHTNSTYYACWVTVDHTAQCYGDNSRGQFGNGGINLTGPTVGNNWASLVAGYRAHTCGLTTDQKAYCWGEKGDHLGIAAIPDPVAAVPYPVQGGHTFTSLSTAENHTCGVTPEHTIYCWGSNSEGQLGNGTLTSTAVPQLVFGDLQFSTVTTGQSFTCALTLDQKAYCWGANFEGQLGDGTQFRSIVPKAVNTALQFTSISAGNGLSSLSGPDHGYVCAVATDQKVYCWGKNLGGRFGNGTMTSVHLTPTPAVGPVLFKTVVAGVFHTCGISMDNKSYCWGANSDNQLGVLSLQSSSTPILVPQP</sequence>